<accession>A0ABN8DIW3</accession>
<evidence type="ECO:0000313" key="4">
    <source>
        <dbReference type="Proteomes" id="UP000838160"/>
    </source>
</evidence>
<evidence type="ECO:0000256" key="1">
    <source>
        <dbReference type="SAM" id="Coils"/>
    </source>
</evidence>
<dbReference type="Pfam" id="PF11932">
    <property type="entry name" value="DUF3450"/>
    <property type="match status" value="1"/>
</dbReference>
<keyword evidence="1" id="KW-0175">Coiled coil</keyword>
<feature type="signal peptide" evidence="2">
    <location>
        <begin position="1"/>
        <end position="20"/>
    </location>
</feature>
<keyword evidence="4" id="KW-1185">Reference proteome</keyword>
<protein>
    <recommendedName>
        <fullName evidence="5">DUF3450 domain-containing protein</fullName>
    </recommendedName>
</protein>
<sequence length="255" mass="28483">MFRQYLWVSLFVATSASVNASSLDSAQGTQNSTHVAAAASQQRIDTSATNALSLQGEIEQLQQQVNNLEVYGQHLTALIASQNSEVSSLNAQIDEIKFTRQGIVPLMYQMIADLKQQVQAGMPIKQAQRLERVEKLDTMMVRADVSDAEKYRRILEAHQIELDYGTKLSTYQGEMQLGEQSIEANMLHLGRLSLVARSLDRTQYWAWNAANNQWQALDNHYATDIDHAFSVANKQTAPSLISLPISTPVTTQQEQ</sequence>
<name>A0ABN8DIW3_9VIBR</name>
<gene>
    <name evidence="3" type="ORF">VHP8226_03058</name>
</gene>
<feature type="coiled-coil region" evidence="1">
    <location>
        <begin position="44"/>
        <end position="71"/>
    </location>
</feature>
<evidence type="ECO:0000313" key="3">
    <source>
        <dbReference type="EMBL" id="CAH0529114.1"/>
    </source>
</evidence>
<evidence type="ECO:0008006" key="5">
    <source>
        <dbReference type="Google" id="ProtNLM"/>
    </source>
</evidence>
<evidence type="ECO:0000256" key="2">
    <source>
        <dbReference type="SAM" id="SignalP"/>
    </source>
</evidence>
<proteinExistence type="predicted"/>
<dbReference type="Proteomes" id="UP000838160">
    <property type="component" value="Unassembled WGS sequence"/>
</dbReference>
<dbReference type="EMBL" id="CAKLCM010000003">
    <property type="protein sequence ID" value="CAH0529114.1"/>
    <property type="molecule type" value="Genomic_DNA"/>
</dbReference>
<comment type="caution">
    <text evidence="3">The sequence shown here is derived from an EMBL/GenBank/DDBJ whole genome shotgun (WGS) entry which is preliminary data.</text>
</comment>
<keyword evidence="2" id="KW-0732">Signal</keyword>
<dbReference type="RefSeq" id="WP_237485911.1">
    <property type="nucleotide sequence ID" value="NZ_CAKLCM010000003.1"/>
</dbReference>
<dbReference type="PIRSF" id="PIRSF028069">
    <property type="entry name" value="UCP028069"/>
    <property type="match status" value="1"/>
</dbReference>
<reference evidence="3" key="1">
    <citation type="submission" date="2021-12" db="EMBL/GenBank/DDBJ databases">
        <authorList>
            <person name="Rodrigo-Torres L."/>
            <person name="Arahal R. D."/>
            <person name="Lucena T."/>
        </authorList>
    </citation>
    <scope>NUCLEOTIDE SEQUENCE</scope>
    <source>
        <strain evidence="3">CECT 8226</strain>
    </source>
</reference>
<feature type="chain" id="PRO_5047475012" description="DUF3450 domain-containing protein" evidence="2">
    <location>
        <begin position="21"/>
        <end position="255"/>
    </location>
</feature>
<dbReference type="InterPro" id="IPR016866">
    <property type="entry name" value="UCP028069"/>
</dbReference>
<organism evidence="3 4">
    <name type="scientific">Vibrio hippocampi</name>
    <dbReference type="NCBI Taxonomy" id="654686"/>
    <lineage>
        <taxon>Bacteria</taxon>
        <taxon>Pseudomonadati</taxon>
        <taxon>Pseudomonadota</taxon>
        <taxon>Gammaproteobacteria</taxon>
        <taxon>Vibrionales</taxon>
        <taxon>Vibrionaceae</taxon>
        <taxon>Vibrio</taxon>
    </lineage>
</organism>